<name>A0A8H6CCU5_9LECA</name>
<keyword evidence="3" id="KW-1185">Reference proteome</keyword>
<dbReference type="PANTHER" id="PTHR21166:SF2">
    <property type="entry name" value="CELL DIVISION CONTROL PROTEIN 24 OB DOMAIN-CONTAINING PROTEIN-RELATED"/>
    <property type="match status" value="1"/>
</dbReference>
<dbReference type="RefSeq" id="XP_037150623.1">
    <property type="nucleotide sequence ID" value="XM_037292970.1"/>
</dbReference>
<organism evidence="2 3">
    <name type="scientific">Letharia lupina</name>
    <dbReference type="NCBI Taxonomy" id="560253"/>
    <lineage>
        <taxon>Eukaryota</taxon>
        <taxon>Fungi</taxon>
        <taxon>Dikarya</taxon>
        <taxon>Ascomycota</taxon>
        <taxon>Pezizomycotina</taxon>
        <taxon>Lecanoromycetes</taxon>
        <taxon>OSLEUM clade</taxon>
        <taxon>Lecanoromycetidae</taxon>
        <taxon>Lecanorales</taxon>
        <taxon>Lecanorineae</taxon>
        <taxon>Parmeliaceae</taxon>
        <taxon>Letharia</taxon>
    </lineage>
</organism>
<comment type="caution">
    <text evidence="2">The sequence shown here is derived from an EMBL/GenBank/DDBJ whole genome shotgun (WGS) entry which is preliminary data.</text>
</comment>
<dbReference type="GO" id="GO:0000712">
    <property type="term" value="P:resolution of meiotic recombination intermediates"/>
    <property type="evidence" value="ECO:0007669"/>
    <property type="project" value="TreeGrafter"/>
</dbReference>
<accession>A0A8H6CCU5</accession>
<dbReference type="InterPro" id="IPR052469">
    <property type="entry name" value="MEIOB"/>
</dbReference>
<dbReference type="InterPro" id="IPR012340">
    <property type="entry name" value="NA-bd_OB-fold"/>
</dbReference>
<protein>
    <submittedName>
        <fullName evidence="2">Uncharacterized protein</fullName>
    </submittedName>
</protein>
<dbReference type="EMBL" id="JACCJB010000014">
    <property type="protein sequence ID" value="KAF6221188.1"/>
    <property type="molecule type" value="Genomic_DNA"/>
</dbReference>
<dbReference type="GO" id="GO:0003697">
    <property type="term" value="F:single-stranded DNA binding"/>
    <property type="evidence" value="ECO:0007669"/>
    <property type="project" value="TreeGrafter"/>
</dbReference>
<dbReference type="GO" id="GO:0008310">
    <property type="term" value="F:single-stranded DNA 3'-5' DNA exonuclease activity"/>
    <property type="evidence" value="ECO:0007669"/>
    <property type="project" value="TreeGrafter"/>
</dbReference>
<dbReference type="Gene3D" id="2.40.50.140">
    <property type="entry name" value="Nucleic acid-binding proteins"/>
    <property type="match status" value="1"/>
</dbReference>
<dbReference type="AlphaFoldDB" id="A0A8H6CCU5"/>
<feature type="region of interest" description="Disordered" evidence="1">
    <location>
        <begin position="1"/>
        <end position="39"/>
    </location>
</feature>
<reference evidence="2 3" key="1">
    <citation type="journal article" date="2020" name="Genomics">
        <title>Complete, high-quality genomes from long-read metagenomic sequencing of two wolf lichen thalli reveals enigmatic genome architecture.</title>
        <authorList>
            <person name="McKenzie S.K."/>
            <person name="Walston R.F."/>
            <person name="Allen J.L."/>
        </authorList>
    </citation>
    <scope>NUCLEOTIDE SEQUENCE [LARGE SCALE GENOMIC DNA]</scope>
    <source>
        <strain evidence="2">WasteWater1</strain>
    </source>
</reference>
<sequence>MAPQIASIQSFFQPETPSAQKTQKPAPQHRRLSDTGDGFSSSEIEAALHPALHKWQPRTTYNETDIGDLVPGPGCVALMGRIVNFHHIATPSKMPKAAQGCLKLAVKDDTGACSVKLWYAKVDYNLRLGLLVSIWTPHVSNAESSSLTVQDTSLVTSIFPERDNSCYFLAQEQSDDSVMCKTPLGYRDGKQLDGLMTLKSFIEGGHELADGKILVCVKSIGGRKKCEDCPAPRTEDEHGGLTVFLVVTKKGQEAEKVDVNVFDDTADAKLTLWGPHCSSPAYWKTSYTVLLVTRPGLYGDGRPLLSLTNNTHVDVDPCMTDAYWLRGHAQRLTKREHVNQPFPEGVFDVEEAAESELRIVFTLADIDEFVRAAPAERYVGYLSLTIVELNIYSLYQRNMLLCTECCGVPIFANAITTKCKQCEKDLVLRINPRLVGLLIDETGAITCGKLVWSDDAWGQLLGRTAEELAGSNLTLLKYLENRLLFLKLAVMFGWSEDVGKLCVLRVTIV</sequence>
<dbReference type="GeneID" id="59330457"/>
<gene>
    <name evidence="2" type="ORF">HO133_002043</name>
</gene>
<evidence type="ECO:0000313" key="2">
    <source>
        <dbReference type="EMBL" id="KAF6221188.1"/>
    </source>
</evidence>
<dbReference type="PANTHER" id="PTHR21166">
    <property type="entry name" value="CELL DIVISION CONTROL PROTEIN 24 OB DOMAIN-CONTAINING PROTEIN-RELATED"/>
    <property type="match status" value="1"/>
</dbReference>
<dbReference type="Proteomes" id="UP000593566">
    <property type="component" value="Unassembled WGS sequence"/>
</dbReference>
<evidence type="ECO:0000313" key="3">
    <source>
        <dbReference type="Proteomes" id="UP000593566"/>
    </source>
</evidence>
<feature type="compositionally biased region" description="Polar residues" evidence="1">
    <location>
        <begin position="1"/>
        <end position="25"/>
    </location>
</feature>
<evidence type="ECO:0000256" key="1">
    <source>
        <dbReference type="SAM" id="MobiDB-lite"/>
    </source>
</evidence>
<proteinExistence type="predicted"/>